<dbReference type="Proteomes" id="UP000693738">
    <property type="component" value="Unassembled WGS sequence"/>
</dbReference>
<name>A0A8J2JAH5_FUSEQ</name>
<dbReference type="CDD" id="cd04301">
    <property type="entry name" value="NAT_SF"/>
    <property type="match status" value="1"/>
</dbReference>
<gene>
    <name evidence="1" type="ORF">FEQUK3_LOCUS9580</name>
</gene>
<dbReference type="AlphaFoldDB" id="A0A8J2JAH5"/>
<organism evidence="1 2">
    <name type="scientific">Fusarium equiseti</name>
    <name type="common">Fusarium scirpi</name>
    <dbReference type="NCBI Taxonomy" id="61235"/>
    <lineage>
        <taxon>Eukaryota</taxon>
        <taxon>Fungi</taxon>
        <taxon>Dikarya</taxon>
        <taxon>Ascomycota</taxon>
        <taxon>Pezizomycotina</taxon>
        <taxon>Sordariomycetes</taxon>
        <taxon>Hypocreomycetidae</taxon>
        <taxon>Hypocreales</taxon>
        <taxon>Nectriaceae</taxon>
        <taxon>Fusarium</taxon>
        <taxon>Fusarium incarnatum-equiseti species complex</taxon>
    </lineage>
</organism>
<sequence>MGGGPLNPSANIVSNEPLTLRRATIDDLDDITWIVTNSLPDDPGTDYRFPYRDKYPEDFWKWTKEEYAEYFERSDKFYVMIVTAPVEDDGEVVQQPVAVGVWDLIVTSDFIPSGTFALLPTNKPDDQDHGTNERRDANPKHMEAYTSTLQSEFKRYFIPVGREQVPLWALYTHPDFRRRGAGTMICKWGIKQVVNTNRHLTLCATPMGKLLYLSLGYKSLGKIVVQVEGEEERIVQDAMVKYTN</sequence>
<dbReference type="PANTHER" id="PTHR42791:SF2">
    <property type="entry name" value="N-ACETYLTRANSFERASE DOMAIN-CONTAINING PROTEIN"/>
    <property type="match status" value="1"/>
</dbReference>
<dbReference type="InterPro" id="IPR052523">
    <property type="entry name" value="Trichothecene_AcTrans"/>
</dbReference>
<evidence type="ECO:0000313" key="2">
    <source>
        <dbReference type="Proteomes" id="UP000693738"/>
    </source>
</evidence>
<dbReference type="PANTHER" id="PTHR42791">
    <property type="entry name" value="GNAT FAMILY ACETYLTRANSFERASE"/>
    <property type="match status" value="1"/>
</dbReference>
<evidence type="ECO:0008006" key="3">
    <source>
        <dbReference type="Google" id="ProtNLM"/>
    </source>
</evidence>
<protein>
    <recommendedName>
        <fullName evidence="3">N-acetyltransferase domain-containing protein</fullName>
    </recommendedName>
</protein>
<comment type="caution">
    <text evidence="1">The sequence shown here is derived from an EMBL/GenBank/DDBJ whole genome shotgun (WGS) entry which is preliminary data.</text>
</comment>
<evidence type="ECO:0000313" key="1">
    <source>
        <dbReference type="EMBL" id="CAG7563878.1"/>
    </source>
</evidence>
<reference evidence="1" key="1">
    <citation type="submission" date="2021-05" db="EMBL/GenBank/DDBJ databases">
        <authorList>
            <person name="Khan N."/>
        </authorList>
    </citation>
    <scope>NUCLEOTIDE SEQUENCE</scope>
</reference>
<dbReference type="EMBL" id="CAJSTJ010000162">
    <property type="protein sequence ID" value="CAG7563878.1"/>
    <property type="molecule type" value="Genomic_DNA"/>
</dbReference>
<proteinExistence type="predicted"/>
<accession>A0A8J2JAH5</accession>